<feature type="domain" description="GH15-like" evidence="5">
    <location>
        <begin position="882"/>
        <end position="1263"/>
    </location>
</feature>
<dbReference type="PANTHER" id="PTHR31616">
    <property type="entry name" value="TREHALASE"/>
    <property type="match status" value="1"/>
</dbReference>
<sequence length="1279" mass="142549">MSQPQVLIVGSGPAGLLFALSLLRNGIPVRIIEKDPQHHNGERGSGVMPRTLEIEHFFGFDNEVINAGRLPATLHFFDNENPYHEIRSEKMIQDVESTPAYPITIPVALGQYKHQAIMRAHIEKLGGSVELGSTLVGFAQDEDGVIAEMVKTINGEELKEISKFKYLVGADGGHSIVRKTMGVDFVGNTDKDMKIFIVDAEVEGLGEVDRSDVSFFGKAGSPSAALRGTGDANNYQIMFVNPVQELLQNESFESIQSELTRLTGRSELVLKTVRWKGPWRPNLRIAAHFKSGNVFLMGDAAHTHSPTGGQGLNSSVQDAFNLGWKIALVLKGLSPPSLLDTYEIERIPVISEMLQITTDLFKKTFYGLSTGKVLTNDQSPETRSAFFRDRKLFQLEVNYRWSPIVIDERFCEGEESKYGAYGAEGHDLRAGDRAPDAPGLTQLFAKGEHSSVSRFFDLFRPSLHTALVFCPDSLTDDIVPLLEPLHQVGDKVFQIAAVLPKKANMTKPSVDFLNFVFHDTDGHAFTGYGLNGVEGPMIVIVRPDVYFSFFILSLSSPRDSISIVRIIMPKTGRGYIPIADHALIGNLRTAALVSTDGSIESYCVPNFDSPSIFARILDKDKGGHFSITPTIPFTTKQAYMPSSNVLQTKFLSEQGTVTVTDFLPRQSDPEARKSLLFWLIRRIEVVRGKIPIRMECCPAFNYAHSKHETTITDDNSIPDIMSPNSPPASPRDNFDPEITGATRQQKALFESDDLDLDLRYVVEGASDDDVRAPKVDMKLLDLAEKGHLGFGVYADMNLVEGQKVTFVLRTPPKQPPPLSSIPTKAQAKQLGVPINNLIRGASKLRSQDDPLLTADLLQFLLKDTNKYWHEWISKSTYSGSWKEAVHRSALALKLLIFEPTGAIVASPTFSLPEHIGGTRNWDYRFTWIRDSSFTLYALIRLGFTNEASAFMDFIFKRLRGRNADGSLQIMYTIHGGKELEEVELTHLDGHKGSKPVRIGNGAADHIQLDIYGELMDCIYLGQKYGKPLSYDTWISVRELVEYVIAHRKDKDLSIWEVRNHMRHFTYTKIMMWVAIDRGIRLADKRSLPCPRRIEWLLARDELYEEIMQRAWDAKRGYFAQSYIDEEGNEESTLDSAVLIMPLVFFCAASEDRFLSTLRQVLKTPERGGLTANNLVYRYDVTKSDDGVGGEEGTFCLCTLWCVEALTRAGQYDKSMLSRAVTMFEDFLQYTNHVGLCTEEISAAGEGLGNAVQGFTHVTLISAAYNLSRTLATGSTSGGI</sequence>
<keyword evidence="1" id="KW-0285">Flavoprotein</keyword>
<dbReference type="InterPro" id="IPR012341">
    <property type="entry name" value="6hp_glycosidase-like_sf"/>
</dbReference>
<dbReference type="InterPro" id="IPR008928">
    <property type="entry name" value="6-hairpin_glycosidase_sf"/>
</dbReference>
<dbReference type="InterPro" id="IPR011613">
    <property type="entry name" value="GH15-like"/>
</dbReference>
<evidence type="ECO:0000259" key="6">
    <source>
        <dbReference type="Pfam" id="PF01494"/>
    </source>
</evidence>
<dbReference type="PANTHER" id="PTHR31616:SF0">
    <property type="entry name" value="GLUCAN 1,4-ALPHA-GLUCOSIDASE"/>
    <property type="match status" value="1"/>
</dbReference>
<dbReference type="FunCoup" id="A0A286UB61">
    <property type="interactions" value="1"/>
</dbReference>
<keyword evidence="3" id="KW-0560">Oxidoreductase</keyword>
<dbReference type="SUPFAM" id="SSF48208">
    <property type="entry name" value="Six-hairpin glycosidases"/>
    <property type="match status" value="1"/>
</dbReference>
<dbReference type="Pfam" id="PF00723">
    <property type="entry name" value="Glyco_hydro_15"/>
    <property type="match status" value="1"/>
</dbReference>
<dbReference type="Gene3D" id="1.50.10.10">
    <property type="match status" value="1"/>
</dbReference>
<dbReference type="GO" id="GO:0071949">
    <property type="term" value="F:FAD binding"/>
    <property type="evidence" value="ECO:0007669"/>
    <property type="project" value="InterPro"/>
</dbReference>
<dbReference type="STRING" id="2282107.A0A286UB61"/>
<dbReference type="InterPro" id="IPR045582">
    <property type="entry name" value="Trehalase-like_N"/>
</dbReference>
<dbReference type="AlphaFoldDB" id="A0A286UB61"/>
<evidence type="ECO:0000256" key="1">
    <source>
        <dbReference type="ARBA" id="ARBA00022630"/>
    </source>
</evidence>
<dbReference type="InParanoid" id="A0A286UB61"/>
<evidence type="ECO:0000256" key="3">
    <source>
        <dbReference type="ARBA" id="ARBA00023002"/>
    </source>
</evidence>
<dbReference type="OrthoDB" id="406733at2759"/>
<feature type="domain" description="FAD-binding" evidence="6">
    <location>
        <begin position="5"/>
        <end position="355"/>
    </location>
</feature>
<feature type="domain" description="Trehalase-like N-terminal" evidence="7">
    <location>
        <begin position="572"/>
        <end position="714"/>
    </location>
</feature>
<evidence type="ECO:0000259" key="7">
    <source>
        <dbReference type="Pfam" id="PF19291"/>
    </source>
</evidence>
<dbReference type="Pfam" id="PF19291">
    <property type="entry name" value="TREH_N"/>
    <property type="match status" value="1"/>
</dbReference>
<evidence type="ECO:0000256" key="4">
    <source>
        <dbReference type="SAM" id="MobiDB-lite"/>
    </source>
</evidence>
<dbReference type="Pfam" id="PF01494">
    <property type="entry name" value="FAD_binding_3"/>
    <property type="match status" value="1"/>
</dbReference>
<dbReference type="SUPFAM" id="SSF51905">
    <property type="entry name" value="FAD/NAD(P)-binding domain"/>
    <property type="match status" value="1"/>
</dbReference>
<comment type="caution">
    <text evidence="8">The sequence shown here is derived from an EMBL/GenBank/DDBJ whole genome shotgun (WGS) entry which is preliminary data.</text>
</comment>
<evidence type="ECO:0000259" key="5">
    <source>
        <dbReference type="Pfam" id="PF00723"/>
    </source>
</evidence>
<dbReference type="EMBL" id="NBII01000007">
    <property type="protein sequence ID" value="PAV16808.1"/>
    <property type="molecule type" value="Genomic_DNA"/>
</dbReference>
<protein>
    <submittedName>
        <fullName evidence="8">Glycoside hydrolase family 15</fullName>
    </submittedName>
</protein>
<feature type="region of interest" description="Disordered" evidence="4">
    <location>
        <begin position="711"/>
        <end position="732"/>
    </location>
</feature>
<evidence type="ECO:0000313" key="8">
    <source>
        <dbReference type="EMBL" id="PAV16808.1"/>
    </source>
</evidence>
<reference evidence="8 9" key="1">
    <citation type="journal article" date="2017" name="Mol. Ecol.">
        <title>Comparative and population genomic landscape of Phellinus noxius: A hypervariable fungus causing root rot in trees.</title>
        <authorList>
            <person name="Chung C.L."/>
            <person name="Lee T.J."/>
            <person name="Akiba M."/>
            <person name="Lee H.H."/>
            <person name="Kuo T.H."/>
            <person name="Liu D."/>
            <person name="Ke H.M."/>
            <person name="Yokoi T."/>
            <person name="Roa M.B."/>
            <person name="Lu M.J."/>
            <person name="Chang Y.Y."/>
            <person name="Ann P.J."/>
            <person name="Tsai J.N."/>
            <person name="Chen C.Y."/>
            <person name="Tzean S.S."/>
            <person name="Ota Y."/>
            <person name="Hattori T."/>
            <person name="Sahashi N."/>
            <person name="Liou R.F."/>
            <person name="Kikuchi T."/>
            <person name="Tsai I.J."/>
        </authorList>
    </citation>
    <scope>NUCLEOTIDE SEQUENCE [LARGE SCALE GENOMIC DNA]</scope>
    <source>
        <strain evidence="8 9">FFPRI411160</strain>
    </source>
</reference>
<dbReference type="GO" id="GO:0004553">
    <property type="term" value="F:hydrolase activity, hydrolyzing O-glycosyl compounds"/>
    <property type="evidence" value="ECO:0007669"/>
    <property type="project" value="UniProtKB-ARBA"/>
</dbReference>
<dbReference type="Gene3D" id="3.30.70.2450">
    <property type="match status" value="1"/>
</dbReference>
<dbReference type="Proteomes" id="UP000217199">
    <property type="component" value="Unassembled WGS sequence"/>
</dbReference>
<name>A0A286UB61_9AGAM</name>
<organism evidence="8 9">
    <name type="scientific">Pyrrhoderma noxium</name>
    <dbReference type="NCBI Taxonomy" id="2282107"/>
    <lineage>
        <taxon>Eukaryota</taxon>
        <taxon>Fungi</taxon>
        <taxon>Dikarya</taxon>
        <taxon>Basidiomycota</taxon>
        <taxon>Agaricomycotina</taxon>
        <taxon>Agaricomycetes</taxon>
        <taxon>Hymenochaetales</taxon>
        <taxon>Hymenochaetaceae</taxon>
        <taxon>Pyrrhoderma</taxon>
    </lineage>
</organism>
<dbReference type="InterPro" id="IPR036188">
    <property type="entry name" value="FAD/NAD-bd_sf"/>
</dbReference>
<proteinExistence type="predicted"/>
<evidence type="ECO:0000256" key="2">
    <source>
        <dbReference type="ARBA" id="ARBA00022827"/>
    </source>
</evidence>
<keyword evidence="9" id="KW-1185">Reference proteome</keyword>
<evidence type="ECO:0000313" key="9">
    <source>
        <dbReference type="Proteomes" id="UP000217199"/>
    </source>
</evidence>
<dbReference type="GO" id="GO:0005975">
    <property type="term" value="P:carbohydrate metabolic process"/>
    <property type="evidence" value="ECO:0007669"/>
    <property type="project" value="InterPro"/>
</dbReference>
<accession>A0A286UB61</accession>
<dbReference type="PRINTS" id="PR00420">
    <property type="entry name" value="RNGMNOXGNASE"/>
</dbReference>
<keyword evidence="2" id="KW-0274">FAD</keyword>
<keyword evidence="8" id="KW-0378">Hydrolase</keyword>
<dbReference type="Gene3D" id="3.50.50.60">
    <property type="entry name" value="FAD/NAD(P)-binding domain"/>
    <property type="match status" value="1"/>
</dbReference>
<dbReference type="GO" id="GO:0016491">
    <property type="term" value="F:oxidoreductase activity"/>
    <property type="evidence" value="ECO:0007669"/>
    <property type="project" value="UniProtKB-KW"/>
</dbReference>
<dbReference type="InterPro" id="IPR002938">
    <property type="entry name" value="FAD-bd"/>
</dbReference>
<gene>
    <name evidence="8" type="ORF">PNOK_0687200</name>
</gene>